<dbReference type="AlphaFoldDB" id="A0A8S0RI96"/>
<dbReference type="Gramene" id="OE9A078957T1">
    <property type="protein sequence ID" value="OE9A078957C1"/>
    <property type="gene ID" value="OE9A078957"/>
</dbReference>
<organism evidence="1 2">
    <name type="scientific">Olea europaea subsp. europaea</name>
    <dbReference type="NCBI Taxonomy" id="158383"/>
    <lineage>
        <taxon>Eukaryota</taxon>
        <taxon>Viridiplantae</taxon>
        <taxon>Streptophyta</taxon>
        <taxon>Embryophyta</taxon>
        <taxon>Tracheophyta</taxon>
        <taxon>Spermatophyta</taxon>
        <taxon>Magnoliopsida</taxon>
        <taxon>eudicotyledons</taxon>
        <taxon>Gunneridae</taxon>
        <taxon>Pentapetalae</taxon>
        <taxon>asterids</taxon>
        <taxon>lamiids</taxon>
        <taxon>Lamiales</taxon>
        <taxon>Oleaceae</taxon>
        <taxon>Oleeae</taxon>
        <taxon>Olea</taxon>
    </lineage>
</organism>
<evidence type="ECO:0000313" key="2">
    <source>
        <dbReference type="Proteomes" id="UP000594638"/>
    </source>
</evidence>
<gene>
    <name evidence="1" type="ORF">OLEA9_A078957</name>
</gene>
<sequence length="111" mass="12989">MRWLERLQKIACMVLKYNLMFFVNNGNDANILSRKQDDLPEDKNENMGKEILATKVREKVKGDLTISMGKSCSVEIEGKQDKVVPGMKEREKVKEVKTYLKERTVQLKRRE</sequence>
<dbReference type="EMBL" id="CACTIH010003627">
    <property type="protein sequence ID" value="CAA2979278.1"/>
    <property type="molecule type" value="Genomic_DNA"/>
</dbReference>
<name>A0A8S0RI96_OLEEU</name>
<comment type="caution">
    <text evidence="1">The sequence shown here is derived from an EMBL/GenBank/DDBJ whole genome shotgun (WGS) entry which is preliminary data.</text>
</comment>
<dbReference type="Proteomes" id="UP000594638">
    <property type="component" value="Unassembled WGS sequence"/>
</dbReference>
<keyword evidence="2" id="KW-1185">Reference proteome</keyword>
<evidence type="ECO:0000313" key="1">
    <source>
        <dbReference type="EMBL" id="CAA2979278.1"/>
    </source>
</evidence>
<accession>A0A8S0RI96</accession>
<protein>
    <submittedName>
        <fullName evidence="1">B3 domain-containing protein Os03g0120900</fullName>
    </submittedName>
</protein>
<proteinExistence type="predicted"/>
<reference evidence="1 2" key="1">
    <citation type="submission" date="2019-12" db="EMBL/GenBank/DDBJ databases">
        <authorList>
            <person name="Alioto T."/>
            <person name="Alioto T."/>
            <person name="Gomez Garrido J."/>
        </authorList>
    </citation>
    <scope>NUCLEOTIDE SEQUENCE [LARGE SCALE GENOMIC DNA]</scope>
</reference>